<keyword evidence="4" id="KW-1003">Cell membrane</keyword>
<feature type="transmembrane region" description="Helical" evidence="8">
    <location>
        <begin position="233"/>
        <end position="263"/>
    </location>
</feature>
<dbReference type="RefSeq" id="WP_091163104.1">
    <property type="nucleotide sequence ID" value="NZ_CP071878.2"/>
</dbReference>
<dbReference type="Pfam" id="PF01594">
    <property type="entry name" value="AI-2E_transport"/>
    <property type="match status" value="1"/>
</dbReference>
<dbReference type="STRING" id="551996.SAMN05192573_102191"/>
<dbReference type="PANTHER" id="PTHR21716:SF53">
    <property type="entry name" value="PERMEASE PERM-RELATED"/>
    <property type="match status" value="1"/>
</dbReference>
<dbReference type="InterPro" id="IPR002549">
    <property type="entry name" value="AI-2E-like"/>
</dbReference>
<evidence type="ECO:0000256" key="2">
    <source>
        <dbReference type="ARBA" id="ARBA00009773"/>
    </source>
</evidence>
<evidence type="ECO:0000256" key="4">
    <source>
        <dbReference type="ARBA" id="ARBA00022475"/>
    </source>
</evidence>
<evidence type="ECO:0000256" key="3">
    <source>
        <dbReference type="ARBA" id="ARBA00022448"/>
    </source>
</evidence>
<feature type="transmembrane region" description="Helical" evidence="8">
    <location>
        <begin position="67"/>
        <end position="86"/>
    </location>
</feature>
<dbReference type="PANTHER" id="PTHR21716">
    <property type="entry name" value="TRANSMEMBRANE PROTEIN"/>
    <property type="match status" value="1"/>
</dbReference>
<feature type="transmembrane region" description="Helical" evidence="8">
    <location>
        <begin position="12"/>
        <end position="31"/>
    </location>
</feature>
<dbReference type="EMBL" id="FNCG01000002">
    <property type="protein sequence ID" value="SDG08050.1"/>
    <property type="molecule type" value="Genomic_DNA"/>
</dbReference>
<dbReference type="GO" id="GO:0005886">
    <property type="term" value="C:plasma membrane"/>
    <property type="evidence" value="ECO:0007669"/>
    <property type="project" value="UniProtKB-SubCell"/>
</dbReference>
<proteinExistence type="inferred from homology"/>
<evidence type="ECO:0000313" key="10">
    <source>
        <dbReference type="Proteomes" id="UP000199705"/>
    </source>
</evidence>
<gene>
    <name evidence="9" type="ORF">SAMN05192573_102191</name>
</gene>
<evidence type="ECO:0000256" key="1">
    <source>
        <dbReference type="ARBA" id="ARBA00004651"/>
    </source>
</evidence>
<evidence type="ECO:0000313" key="9">
    <source>
        <dbReference type="EMBL" id="SDG08050.1"/>
    </source>
</evidence>
<feature type="transmembrane region" description="Helical" evidence="8">
    <location>
        <begin position="147"/>
        <end position="171"/>
    </location>
</feature>
<comment type="similarity">
    <text evidence="2">Belongs to the autoinducer-2 exporter (AI-2E) (TC 2.A.86) family.</text>
</comment>
<accession>A0A1G7RDE0</accession>
<feature type="transmembrane region" description="Helical" evidence="8">
    <location>
        <begin position="270"/>
        <end position="289"/>
    </location>
</feature>
<keyword evidence="3" id="KW-0813">Transport</keyword>
<keyword evidence="10" id="KW-1185">Reference proteome</keyword>
<feature type="transmembrane region" description="Helical" evidence="8">
    <location>
        <begin position="301"/>
        <end position="334"/>
    </location>
</feature>
<organism evidence="9 10">
    <name type="scientific">Mucilaginibacter gossypii</name>
    <dbReference type="NCBI Taxonomy" id="551996"/>
    <lineage>
        <taxon>Bacteria</taxon>
        <taxon>Pseudomonadati</taxon>
        <taxon>Bacteroidota</taxon>
        <taxon>Sphingobacteriia</taxon>
        <taxon>Sphingobacteriales</taxon>
        <taxon>Sphingobacteriaceae</taxon>
        <taxon>Mucilaginibacter</taxon>
    </lineage>
</organism>
<protein>
    <submittedName>
        <fullName evidence="9">Predicted PurR-regulated permease PerM</fullName>
    </submittedName>
</protein>
<sequence length="364" mass="40634">MPTKKLIAPFYERLALVLIGFMALGYLIIMGKDLLDPMIFGFIFAILLLPVCNFLENKLRLPRSMASLVSILLLVGVVGGILYLVGSQISNMANDWPMLKKQVTQSIRDLQEWIQHAFHVNAAKQMAYVDDTAKKLMESGTDVLGTTFGAISSIMLFYVFIMIFTFFILLYRRLLIRFIVWVFRDENEHVVMDIVENIQSILRQYILGLLLEMVIVAGVAITVFWMIGIKYAALLGIIVGLFNIIPYIGIFTALLLSTVITFATGSISNTVAVAVSVIGIHAVDANFLLPTIVGSKVRLNALISFIGIILGEMIWGLSGMFLSIPVIAIFKIIFDRIETLKPWGYLLGGDYEYKKPAAKTMKTE</sequence>
<feature type="transmembrane region" description="Helical" evidence="8">
    <location>
        <begin position="37"/>
        <end position="55"/>
    </location>
</feature>
<evidence type="ECO:0000256" key="6">
    <source>
        <dbReference type="ARBA" id="ARBA00022989"/>
    </source>
</evidence>
<comment type="subcellular location">
    <subcellularLocation>
        <location evidence="1">Cell membrane</location>
        <topology evidence="1">Multi-pass membrane protein</topology>
    </subcellularLocation>
</comment>
<evidence type="ECO:0000256" key="8">
    <source>
        <dbReference type="SAM" id="Phobius"/>
    </source>
</evidence>
<keyword evidence="6 8" id="KW-1133">Transmembrane helix</keyword>
<reference evidence="10" key="1">
    <citation type="submission" date="2016-10" db="EMBL/GenBank/DDBJ databases">
        <authorList>
            <person name="Varghese N."/>
            <person name="Submissions S."/>
        </authorList>
    </citation>
    <scope>NUCLEOTIDE SEQUENCE [LARGE SCALE GENOMIC DNA]</scope>
    <source>
        <strain evidence="10">Gh-67</strain>
    </source>
</reference>
<name>A0A1G7RDE0_9SPHI</name>
<keyword evidence="5 8" id="KW-0812">Transmembrane</keyword>
<feature type="transmembrane region" description="Helical" evidence="8">
    <location>
        <begin position="205"/>
        <end position="227"/>
    </location>
</feature>
<evidence type="ECO:0000256" key="7">
    <source>
        <dbReference type="ARBA" id="ARBA00023136"/>
    </source>
</evidence>
<evidence type="ECO:0000256" key="5">
    <source>
        <dbReference type="ARBA" id="ARBA00022692"/>
    </source>
</evidence>
<keyword evidence="7 8" id="KW-0472">Membrane</keyword>
<dbReference type="Proteomes" id="UP000199705">
    <property type="component" value="Unassembled WGS sequence"/>
</dbReference>
<dbReference type="AlphaFoldDB" id="A0A1G7RDE0"/>